<sequence>MENMHSEDHLIAKSPGKVNGCENGVSDDASLNCAVTVSNGQEEMSPELQCCVEWLW</sequence>
<reference evidence="1" key="2">
    <citation type="submission" date="2025-08" db="UniProtKB">
        <authorList>
            <consortium name="Ensembl"/>
        </authorList>
    </citation>
    <scope>IDENTIFICATION</scope>
</reference>
<dbReference type="GeneTree" id="ENSGT00990000211460"/>
<protein>
    <submittedName>
        <fullName evidence="1">Uncharacterized protein</fullName>
    </submittedName>
</protein>
<keyword evidence="2" id="KW-1185">Reference proteome</keyword>
<reference evidence="1" key="3">
    <citation type="submission" date="2025-09" db="UniProtKB">
        <authorList>
            <consortium name="Ensembl"/>
        </authorList>
    </citation>
    <scope>IDENTIFICATION</scope>
</reference>
<dbReference type="Proteomes" id="UP000694395">
    <property type="component" value="Chromosome 23"/>
</dbReference>
<reference evidence="1" key="1">
    <citation type="submission" date="2020-07" db="EMBL/GenBank/DDBJ databases">
        <title>A long reads based de novo assembly of the rainbow trout Arlee double haploid line genome.</title>
        <authorList>
            <person name="Gao G."/>
            <person name="Palti Y."/>
        </authorList>
    </citation>
    <scope>NUCLEOTIDE SEQUENCE [LARGE SCALE GENOMIC DNA]</scope>
</reference>
<evidence type="ECO:0000313" key="2">
    <source>
        <dbReference type="Proteomes" id="UP000694395"/>
    </source>
</evidence>
<accession>A0A8C7WCV3</accession>
<dbReference type="Ensembl" id="ENSOMYT00000099286.2">
    <property type="protein sequence ID" value="ENSOMYP00000091223.2"/>
    <property type="gene ID" value="ENSOMYG00000041951.2"/>
</dbReference>
<dbReference type="AlphaFoldDB" id="A0A8C7WCV3"/>
<evidence type="ECO:0000313" key="1">
    <source>
        <dbReference type="Ensembl" id="ENSOMYP00000091223.2"/>
    </source>
</evidence>
<proteinExistence type="predicted"/>
<organism evidence="1 2">
    <name type="scientific">Oncorhynchus mykiss</name>
    <name type="common">Rainbow trout</name>
    <name type="synonym">Salmo gairdneri</name>
    <dbReference type="NCBI Taxonomy" id="8022"/>
    <lineage>
        <taxon>Eukaryota</taxon>
        <taxon>Metazoa</taxon>
        <taxon>Chordata</taxon>
        <taxon>Craniata</taxon>
        <taxon>Vertebrata</taxon>
        <taxon>Euteleostomi</taxon>
        <taxon>Actinopterygii</taxon>
        <taxon>Neopterygii</taxon>
        <taxon>Teleostei</taxon>
        <taxon>Protacanthopterygii</taxon>
        <taxon>Salmoniformes</taxon>
        <taxon>Salmonidae</taxon>
        <taxon>Salmoninae</taxon>
        <taxon>Oncorhynchus</taxon>
    </lineage>
</organism>
<name>A0A8C7WCV3_ONCMY</name>